<keyword evidence="4" id="KW-1185">Reference proteome</keyword>
<feature type="compositionally biased region" description="Polar residues" evidence="2">
    <location>
        <begin position="1316"/>
        <end position="1325"/>
    </location>
</feature>
<comment type="caution">
    <text evidence="3">The sequence shown here is derived from an EMBL/GenBank/DDBJ whole genome shotgun (WGS) entry which is preliminary data.</text>
</comment>
<dbReference type="InterPro" id="IPR015943">
    <property type="entry name" value="WD40/YVTN_repeat-like_dom_sf"/>
</dbReference>
<dbReference type="OrthoDB" id="67226at2759"/>
<evidence type="ECO:0000256" key="2">
    <source>
        <dbReference type="SAM" id="MobiDB-lite"/>
    </source>
</evidence>
<dbReference type="PANTHER" id="PTHR32215:SF0">
    <property type="entry name" value="CILIA- AND FLAGELLA-ASSOCIATED PROTEIN 57"/>
    <property type="match status" value="1"/>
</dbReference>
<gene>
    <name evidence="3" type="ORF">ACHHYP_04160</name>
</gene>
<name>A0A1V9Z1U7_ACHHY</name>
<feature type="region of interest" description="Disordered" evidence="2">
    <location>
        <begin position="1195"/>
        <end position="1229"/>
    </location>
</feature>
<evidence type="ECO:0000256" key="1">
    <source>
        <dbReference type="SAM" id="Coils"/>
    </source>
</evidence>
<sequence>MDEGVLTNTVQSISMATSGMAPRARVAAEARPVSFKPVAGIGLNTMLRDSFFYVSKNEVVYSIGKHVVVQNVHSQKMTFFDAPTDGPGGNLTAGEVTAMALTTKRNFLAVARGPTSTTARTHSTIAIYGLQKAGTKETDDIAVARTITYPTHSFVSLAFSVNGKFLVAQSSTANWSFVLWDWTRARKIAVAEVHAKVTRVHFNPIDVAQMSTSGGVHLRLWKLAEPTCRQFATFTAAVKYVDHAWIPKSDGLVALLESGDVQHIFNGELVRTLQALHHGHYLSSLQTFKSSIVIGGNDGWVSVLDVAEVETSGAVADVSLSRRMQLDTKEPILALAVDAVGAAFMCVTPSFYGAYELSNMCLLRADDEPIALATFAPLARPTSLAALATATRRHVFAALGKANTGGHAVGIYTQDVAAGQLHHGFGHLTPIDLALHPSGFEVLVSFSVQLHIYHVLFDTFKVAFEVEVRHATSVAYSHGGSYFYALVEERYIYVYRYHGATEPTLLSICKGHDFNIGVLCWGVDDTHFYSGDERGGVRQWTFNSDSGFVATSATFNDAERPRAYSAMATTVHATTGKRVLAAAFVTGTGMGAVHVWPEGNFDVPPIKTHEIEVPVTALACSSALCVGLSSGTLLLFHWEALEDGSVVLGAKPLIVDLSPSPIVALRLFHSGLQLLVAAVDGVVITGDLCVQSPAPSIEPPALLLPPDSAFVTVVPTDDLCLVSFEGHEPVVERNSVTERLLHIADLEAEKDQLRMEKEIVSKLNSEQRTLLERERQMEVRAVRTALEAQVRAVEDALARQVQEAEAASASLKESHARDSGAMQSILTTKIDTLHDVCAHLELDLIKARQHVDDATFTGEEKALQLRKTLDAAHKIETRKQQAEIDRLGRALALKQREYDEVLSQQNDDHLLHLATLQASIDHEKNQGHAAAEAAKSAITNLQQQLRMMLNALDTKGIEIDRLTSEKHQLQQQVTALQNELTIEKKRATKATAECSNLELQVADLQRSLDGLERLNNIRLCKLKTIKDAMAAKDAAHEEMEAFVEELHHENSDVIRDANALDERQSVLVRKMRYYEQAMAAQKRRLTEANAIVAAFRRDLGILIEDEQSGKRLRIDAIVKLYHKYEPSARNVQREMGTDEAIIQELTRQNMCVEDHRRKLRARVASVAAEKHKLATLFSRDNQKLLEDVHRLTRENHELKRQRRPDRSDLAPRRTFDEAQPVHRSNNDEVPEAVSKEIVSKALDPVVVVEGATETCQVYIPCGIHVSPQPLNAILPKPAPLMRPKTSKPKRVARVVQHTDATRKAAVLRPKSALPGPSSTRKPLLD</sequence>
<keyword evidence="1" id="KW-0175">Coiled coil</keyword>
<accession>A0A1V9Z1U7</accession>
<dbReference type="InterPro" id="IPR052993">
    <property type="entry name" value="CFA-57"/>
</dbReference>
<evidence type="ECO:0000313" key="4">
    <source>
        <dbReference type="Proteomes" id="UP000243579"/>
    </source>
</evidence>
<organism evidence="3 4">
    <name type="scientific">Achlya hypogyna</name>
    <name type="common">Oomycete</name>
    <name type="synonym">Protoachlya hypogyna</name>
    <dbReference type="NCBI Taxonomy" id="1202772"/>
    <lineage>
        <taxon>Eukaryota</taxon>
        <taxon>Sar</taxon>
        <taxon>Stramenopiles</taxon>
        <taxon>Oomycota</taxon>
        <taxon>Saprolegniomycetes</taxon>
        <taxon>Saprolegniales</taxon>
        <taxon>Achlyaceae</taxon>
        <taxon>Achlya</taxon>
    </lineage>
</organism>
<feature type="region of interest" description="Disordered" evidence="2">
    <location>
        <begin position="1280"/>
        <end position="1325"/>
    </location>
</feature>
<dbReference type="Gene3D" id="2.130.10.10">
    <property type="entry name" value="YVTN repeat-like/Quinoprotein amine dehydrogenase"/>
    <property type="match status" value="2"/>
</dbReference>
<proteinExistence type="predicted"/>
<protein>
    <submittedName>
        <fullName evidence="3">Uncharacterized protein</fullName>
    </submittedName>
</protein>
<dbReference type="InterPro" id="IPR036322">
    <property type="entry name" value="WD40_repeat_dom_sf"/>
</dbReference>
<dbReference type="Proteomes" id="UP000243579">
    <property type="component" value="Unassembled WGS sequence"/>
</dbReference>
<feature type="compositionally biased region" description="Basic and acidic residues" evidence="2">
    <location>
        <begin position="1195"/>
        <end position="1226"/>
    </location>
</feature>
<feature type="coiled-coil region" evidence="1">
    <location>
        <begin position="743"/>
        <end position="814"/>
    </location>
</feature>
<dbReference type="EMBL" id="JNBR01000487">
    <property type="protein sequence ID" value="OQR91989.1"/>
    <property type="molecule type" value="Genomic_DNA"/>
</dbReference>
<dbReference type="SUPFAM" id="SSF50978">
    <property type="entry name" value="WD40 repeat-like"/>
    <property type="match status" value="2"/>
</dbReference>
<dbReference type="PANTHER" id="PTHR32215">
    <property type="entry name" value="CILIA- AND FLAGELLA-ASSOCIATED PROTEIN 57"/>
    <property type="match status" value="1"/>
</dbReference>
<feature type="coiled-coil region" evidence="1">
    <location>
        <begin position="931"/>
        <end position="1045"/>
    </location>
</feature>
<evidence type="ECO:0000313" key="3">
    <source>
        <dbReference type="EMBL" id="OQR91989.1"/>
    </source>
</evidence>
<reference evidence="3 4" key="1">
    <citation type="journal article" date="2014" name="Genome Biol. Evol.">
        <title>The secreted proteins of Achlya hypogyna and Thraustotheca clavata identify the ancestral oomycete secretome and reveal gene acquisitions by horizontal gene transfer.</title>
        <authorList>
            <person name="Misner I."/>
            <person name="Blouin N."/>
            <person name="Leonard G."/>
            <person name="Richards T.A."/>
            <person name="Lane C.E."/>
        </authorList>
    </citation>
    <scope>NUCLEOTIDE SEQUENCE [LARGE SCALE GENOMIC DNA]</scope>
    <source>
        <strain evidence="3 4">ATCC 48635</strain>
    </source>
</reference>